<feature type="region of interest" description="Disordered" evidence="2">
    <location>
        <begin position="691"/>
        <end position="819"/>
    </location>
</feature>
<proteinExistence type="predicted"/>
<dbReference type="PANTHER" id="PTHR37915">
    <property type="match status" value="1"/>
</dbReference>
<keyword evidence="3" id="KW-1185">Reference proteome</keyword>
<keyword evidence="1" id="KW-0175">Coiled coil</keyword>
<feature type="compositionally biased region" description="Low complexity" evidence="2">
    <location>
        <begin position="770"/>
        <end position="781"/>
    </location>
</feature>
<sequence length="845" mass="94188">MDFQQLKNYISLSKMNRTSNEVFTSSMGTKSIKAIEVTVTKLTNLTEVHPKNNVPAYQFFVSSINTYDEDELMPKGNEIDLEEVSDSIQDALNTAASASQKLQELNHEMVTYVHTLTGGKAATKSKKKLEKALSQAKEDIQSLTEKLLGAQTEIEDKEDQMTKLYKQIDIKNLEIQKQKAQTEAARDKLKQLDELRLVIRAKEDEIEGYRKKLADLQLNLQQIEQSREASQAKLRAANEDNQNTIEKLQFKLTQALVAIEDNKTVLREISEILSSLINNEFDPRVSSLGSRGMTNQTLTTQHSQPTMAADTQSVHREESNMSSMTELVVRDLQDALSKLKDEKKRDKKEYEEQLNHNAVVMMEMQDMITELQRELNAAAATSGRYGSNLPSREQDSAIMFTRLDWERNQRALKKGVASEKVQSEVYNNAVDAMEQYVDLPSQRLVHLVKKYTHHVQMKQIEEGVRQSQNLDDDVFNLLDKMEALQNTRAQRWNDRMDEMGEERLRLAHILMDTLSMIEEESGIFLIKPIYSWKGKGYLSKYTGKLSNNYRPPKMISRTMTPLREGTPMNTVPAPTPASIHASKSTQRPSTRQLGGGDGPGEYDEVEVPMQGMGMMSGQSSEPMWAMTSSQVDPATSNKIAANMLTTPRLLELDVNRMLIGQNTISANIKPSYSDDRLVNASNTNLRSYMTIARPSANPSPNTKPRRPHSTPGGVTEVQTPPSTPYLQPSSAGHGSRLRSKSMEGFAQSQPLPPIKVPSQEGGLRRPHAKSSASSGRSKSVSIAPSPIETPITPVHQASPPNTPPGSSVEPTPLPTDTPIGHITKVVARSPSQSTTHSFTAVEAES</sequence>
<evidence type="ECO:0000256" key="1">
    <source>
        <dbReference type="SAM" id="Coils"/>
    </source>
</evidence>
<feature type="coiled-coil region" evidence="1">
    <location>
        <begin position="329"/>
        <end position="381"/>
    </location>
</feature>
<dbReference type="RefSeq" id="XP_006823404.1">
    <property type="nucleotide sequence ID" value="XM_006823341.1"/>
</dbReference>
<name>A0ABM0MTR3_SACKO</name>
<organism evidence="3 4">
    <name type="scientific">Saccoglossus kowalevskii</name>
    <name type="common">Acorn worm</name>
    <dbReference type="NCBI Taxonomy" id="10224"/>
    <lineage>
        <taxon>Eukaryota</taxon>
        <taxon>Metazoa</taxon>
        <taxon>Hemichordata</taxon>
        <taxon>Enteropneusta</taxon>
        <taxon>Harrimaniidae</taxon>
        <taxon>Saccoglossus</taxon>
    </lineage>
</organism>
<gene>
    <name evidence="4" type="primary">LOC102802324</name>
</gene>
<feature type="compositionally biased region" description="Polar residues" evidence="2">
    <location>
        <begin position="581"/>
        <end position="592"/>
    </location>
</feature>
<dbReference type="GeneID" id="102802324"/>
<feature type="compositionally biased region" description="Polar residues" evidence="2">
    <location>
        <begin position="289"/>
        <end position="312"/>
    </location>
</feature>
<evidence type="ECO:0000313" key="3">
    <source>
        <dbReference type="Proteomes" id="UP000694865"/>
    </source>
</evidence>
<evidence type="ECO:0000256" key="2">
    <source>
        <dbReference type="SAM" id="MobiDB-lite"/>
    </source>
</evidence>
<feature type="region of interest" description="Disordered" evidence="2">
    <location>
        <begin position="289"/>
        <end position="323"/>
    </location>
</feature>
<dbReference type="PANTHER" id="PTHR37915:SF3">
    <property type="match status" value="1"/>
</dbReference>
<evidence type="ECO:0000313" key="4">
    <source>
        <dbReference type="RefSeq" id="XP_006823404.1"/>
    </source>
</evidence>
<reference evidence="4" key="1">
    <citation type="submission" date="2025-08" db="UniProtKB">
        <authorList>
            <consortium name="RefSeq"/>
        </authorList>
    </citation>
    <scope>IDENTIFICATION</scope>
    <source>
        <tissue evidence="4">Testes</tissue>
    </source>
</reference>
<accession>A0ABM0MTR3</accession>
<dbReference type="Proteomes" id="UP000694865">
    <property type="component" value="Unplaced"/>
</dbReference>
<protein>
    <submittedName>
        <fullName evidence="4">CAP-Gly domain-containing linker protein 1-like</fullName>
    </submittedName>
</protein>
<feature type="region of interest" description="Disordered" evidence="2">
    <location>
        <begin position="561"/>
        <end position="601"/>
    </location>
</feature>
<feature type="coiled-coil region" evidence="1">
    <location>
        <begin position="81"/>
        <end position="247"/>
    </location>
</feature>
<feature type="compositionally biased region" description="Polar residues" evidence="2">
    <location>
        <begin position="716"/>
        <end position="732"/>
    </location>
</feature>